<proteinExistence type="predicted"/>
<dbReference type="SUPFAM" id="SSF81837">
    <property type="entry name" value="BEACH domain"/>
    <property type="match status" value="1"/>
</dbReference>
<dbReference type="Gene3D" id="1.10.1540.10">
    <property type="entry name" value="BEACH domain"/>
    <property type="match status" value="1"/>
</dbReference>
<dbReference type="Proteomes" id="UP000230423">
    <property type="component" value="Unassembled WGS sequence"/>
</dbReference>
<reference evidence="2 3" key="1">
    <citation type="submission" date="2015-09" db="EMBL/GenBank/DDBJ databases">
        <title>Draft genome of the parasitic nematode Teladorsagia circumcincta isolate WARC Sus (inbred).</title>
        <authorList>
            <person name="Mitreva M."/>
        </authorList>
    </citation>
    <scope>NUCLEOTIDE SEQUENCE [LARGE SCALE GENOMIC DNA]</scope>
    <source>
        <strain evidence="2 3">S</strain>
    </source>
</reference>
<organism evidence="2 3">
    <name type="scientific">Teladorsagia circumcincta</name>
    <name type="common">Brown stomach worm</name>
    <name type="synonym">Ostertagia circumcincta</name>
    <dbReference type="NCBI Taxonomy" id="45464"/>
    <lineage>
        <taxon>Eukaryota</taxon>
        <taxon>Metazoa</taxon>
        <taxon>Ecdysozoa</taxon>
        <taxon>Nematoda</taxon>
        <taxon>Chromadorea</taxon>
        <taxon>Rhabditida</taxon>
        <taxon>Rhabditina</taxon>
        <taxon>Rhabditomorpha</taxon>
        <taxon>Strongyloidea</taxon>
        <taxon>Trichostrongylidae</taxon>
        <taxon>Teladorsagia</taxon>
    </lineage>
</organism>
<dbReference type="OrthoDB" id="29306at2759"/>
<dbReference type="AlphaFoldDB" id="A0A2G9U7B8"/>
<dbReference type="InterPro" id="IPR000409">
    <property type="entry name" value="BEACH_dom"/>
</dbReference>
<dbReference type="PROSITE" id="PS50197">
    <property type="entry name" value="BEACH"/>
    <property type="match status" value="1"/>
</dbReference>
<feature type="domain" description="BEACH" evidence="1">
    <location>
        <begin position="268"/>
        <end position="345"/>
    </location>
</feature>
<dbReference type="PANTHER" id="PTHR46866:SF1">
    <property type="entry name" value="GH12955P"/>
    <property type="match status" value="1"/>
</dbReference>
<evidence type="ECO:0000313" key="3">
    <source>
        <dbReference type="Proteomes" id="UP000230423"/>
    </source>
</evidence>
<dbReference type="InterPro" id="IPR036372">
    <property type="entry name" value="BEACH_dom_sf"/>
</dbReference>
<dbReference type="PANTHER" id="PTHR46866">
    <property type="entry name" value="GH12955P"/>
    <property type="match status" value="1"/>
</dbReference>
<accession>A0A2G9U7B8</accession>
<sequence>MFARETKHELKISTYLLSNSLSISKASANRAALLFFGRFALGFVADVADADDVLGLSASSYKFLVLVASLFSLRLAFDGLDGAGVAADAGMNWFERTRSGRRDSLIKYSLKKKSGRATKVQYIEAYLNLIEAFDSANEDAADYWKDIACKFGTCYGRISEEEVIEAEYRPFRVIPHIVPTIAIVVKDGTAVAVISELGPDWVDLNTVLRHSYSNIEQYSQVHNFVVTSLADVYFQLNLLKFYVTEPHFYCDNVFWLLCDPFATSIDECPYEDFAYRSKATSQWVNGTLSNYDYILELNKAAGRVRGEIHNHPILPWVCDFKEQNGGWRDLSKTKYRLTKGDDQLG</sequence>
<evidence type="ECO:0000313" key="2">
    <source>
        <dbReference type="EMBL" id="PIO66159.1"/>
    </source>
</evidence>
<protein>
    <recommendedName>
        <fullName evidence="1">BEACH domain-containing protein</fullName>
    </recommendedName>
</protein>
<dbReference type="Pfam" id="PF02138">
    <property type="entry name" value="Beach"/>
    <property type="match status" value="1"/>
</dbReference>
<keyword evidence="3" id="KW-1185">Reference proteome</keyword>
<evidence type="ECO:0000259" key="1">
    <source>
        <dbReference type="PROSITE" id="PS50197"/>
    </source>
</evidence>
<gene>
    <name evidence="2" type="ORF">TELCIR_12135</name>
</gene>
<dbReference type="EMBL" id="KZ348452">
    <property type="protein sequence ID" value="PIO66159.1"/>
    <property type="molecule type" value="Genomic_DNA"/>
</dbReference>
<name>A0A2G9U7B8_TELCI</name>